<keyword evidence="10 15" id="KW-0234">DNA repair</keyword>
<evidence type="ECO:0000256" key="7">
    <source>
        <dbReference type="ARBA" id="ARBA00022801"/>
    </source>
</evidence>
<dbReference type="Gene3D" id="3.20.190.10">
    <property type="entry name" value="MutM-like, N-terminal"/>
    <property type="match status" value="1"/>
</dbReference>
<dbReference type="InterPro" id="IPR015886">
    <property type="entry name" value="H2TH_FPG"/>
</dbReference>
<keyword evidence="7 15" id="KW-0378">Hydrolase</keyword>
<comment type="catalytic activity">
    <reaction evidence="14 15">
        <text>2'-deoxyribonucleotide-(2'-deoxyribose 5'-phosphate)-2'-deoxyribonucleotide-DNA = a 3'-end 2'-deoxyribonucleotide-(2,3-dehydro-2,3-deoxyribose 5'-phosphate)-DNA + a 5'-end 5'-phospho-2'-deoxyribonucleoside-DNA + H(+)</text>
        <dbReference type="Rhea" id="RHEA:66592"/>
        <dbReference type="Rhea" id="RHEA-COMP:13180"/>
        <dbReference type="Rhea" id="RHEA-COMP:16897"/>
        <dbReference type="Rhea" id="RHEA-COMP:17067"/>
        <dbReference type="ChEBI" id="CHEBI:15378"/>
        <dbReference type="ChEBI" id="CHEBI:136412"/>
        <dbReference type="ChEBI" id="CHEBI:157695"/>
        <dbReference type="ChEBI" id="CHEBI:167181"/>
        <dbReference type="EC" id="4.2.99.18"/>
    </reaction>
</comment>
<protein>
    <recommendedName>
        <fullName evidence="15">Formamidopyrimidine-DNA glycosylase</fullName>
        <shortName evidence="15">Fapy-DNA glycosylase</shortName>
        <ecNumber evidence="15">3.2.2.23</ecNumber>
    </recommendedName>
    <alternativeName>
        <fullName evidence="15">DNA-(apurinic or apyrimidinic site) lyase MutM</fullName>
        <shortName evidence="15">AP lyase MutM</shortName>
        <ecNumber evidence="15">4.2.99.18</ecNumber>
    </alternativeName>
</protein>
<dbReference type="SUPFAM" id="SSF46946">
    <property type="entry name" value="S13-like H2TH domain"/>
    <property type="match status" value="1"/>
</dbReference>
<dbReference type="Pfam" id="PF01149">
    <property type="entry name" value="Fapy_DNA_glyco"/>
    <property type="match status" value="1"/>
</dbReference>
<gene>
    <name evidence="15 18" type="primary">mutM</name>
    <name evidence="15" type="synonym">fpg</name>
    <name evidence="18" type="ORF">H0194_01780</name>
</gene>
<evidence type="ECO:0000259" key="16">
    <source>
        <dbReference type="PROSITE" id="PS51066"/>
    </source>
</evidence>
<comment type="similarity">
    <text evidence="2 15">Belongs to the FPG family.</text>
</comment>
<feature type="active site" description="Proton donor; for delta-elimination activity" evidence="15">
    <location>
        <position position="294"/>
    </location>
</feature>
<dbReference type="GO" id="GO:0008270">
    <property type="term" value="F:zinc ion binding"/>
    <property type="evidence" value="ECO:0007669"/>
    <property type="project" value="UniProtKB-UniRule"/>
</dbReference>
<dbReference type="Pfam" id="PF06827">
    <property type="entry name" value="zf-FPG_IleRS"/>
    <property type="match status" value="1"/>
</dbReference>
<dbReference type="InterPro" id="IPR035937">
    <property type="entry name" value="FPG_N"/>
</dbReference>
<dbReference type="FunFam" id="1.10.8.50:FF:000003">
    <property type="entry name" value="Formamidopyrimidine-DNA glycosylase"/>
    <property type="match status" value="1"/>
</dbReference>
<dbReference type="GO" id="GO:0034039">
    <property type="term" value="F:8-oxo-7,8-dihydroguanine DNA N-glycosylase activity"/>
    <property type="evidence" value="ECO:0007669"/>
    <property type="project" value="TreeGrafter"/>
</dbReference>
<evidence type="ECO:0000256" key="14">
    <source>
        <dbReference type="ARBA" id="ARBA00044632"/>
    </source>
</evidence>
<dbReference type="InterPro" id="IPR010979">
    <property type="entry name" value="Ribosomal_uS13-like_H2TH"/>
</dbReference>
<dbReference type="KEGG" id="cik:H0194_01780"/>
<feature type="active site" description="Schiff-base intermediate with DNA" evidence="15">
    <location>
        <position position="2"/>
    </location>
</feature>
<dbReference type="Proteomes" id="UP000515743">
    <property type="component" value="Chromosome"/>
</dbReference>
<dbReference type="GO" id="GO:0003684">
    <property type="term" value="F:damaged DNA binding"/>
    <property type="evidence" value="ECO:0007669"/>
    <property type="project" value="InterPro"/>
</dbReference>
<sequence length="305" mass="33135">MPELPEVEVVRRGLEPFVRGTTFGAVNILHPRAARGNELPLETVLPGRTITGVSRRGKFMWLDLAPERGVDKHADRLYIHLGMSGQLRIGEVNSRHIRAQAELIPDPITAGAESAVSADAAPADVTSVDVTSAEPQSPEVLSFVDQRTFGYWKLAGAEHIAHIAADPLEEVFDAVATSRRIRAKKAPIKAVLLDQTVVSGVGNIYADEALWAAGIVPSRPASRLRHRDVLRLLDAARQVMVQALQQGGTSFDALYVNVNGESGYFSRSLHVYGRAGQDCDRCGAEILRTVIRGRSSHHCANCQVI</sequence>
<keyword evidence="8 15" id="KW-0862">Zinc</keyword>
<feature type="binding site" evidence="15">
    <location>
        <position position="96"/>
    </location>
    <ligand>
        <name>DNA</name>
        <dbReference type="ChEBI" id="CHEBI:16991"/>
    </ligand>
</feature>
<dbReference type="AlphaFoldDB" id="A0A7G7CQE3"/>
<evidence type="ECO:0000256" key="5">
    <source>
        <dbReference type="ARBA" id="ARBA00022763"/>
    </source>
</evidence>
<dbReference type="InterPro" id="IPR012319">
    <property type="entry name" value="FPG_cat"/>
</dbReference>
<dbReference type="NCBIfam" id="NF002211">
    <property type="entry name" value="PRK01103.1"/>
    <property type="match status" value="1"/>
</dbReference>
<keyword evidence="12 15" id="KW-0511">Multifunctional enzyme</keyword>
<evidence type="ECO:0000256" key="4">
    <source>
        <dbReference type="ARBA" id="ARBA00022723"/>
    </source>
</evidence>
<evidence type="ECO:0000256" key="9">
    <source>
        <dbReference type="ARBA" id="ARBA00023125"/>
    </source>
</evidence>
<keyword evidence="13 15" id="KW-0326">Glycosidase</keyword>
<feature type="binding site" evidence="15">
    <location>
        <position position="184"/>
    </location>
    <ligand>
        <name>DNA</name>
        <dbReference type="ChEBI" id="CHEBI:16991"/>
    </ligand>
</feature>
<feature type="active site" description="Proton donor" evidence="15">
    <location>
        <position position="3"/>
    </location>
</feature>
<organism evidence="18 19">
    <name type="scientific">Corynebacterium incognita</name>
    <dbReference type="NCBI Taxonomy" id="2754725"/>
    <lineage>
        <taxon>Bacteria</taxon>
        <taxon>Bacillati</taxon>
        <taxon>Actinomycetota</taxon>
        <taxon>Actinomycetes</taxon>
        <taxon>Mycobacteriales</taxon>
        <taxon>Corynebacteriaceae</taxon>
        <taxon>Corynebacterium</taxon>
    </lineage>
</organism>
<keyword evidence="5 15" id="KW-0227">DNA damage</keyword>
<dbReference type="GO" id="GO:0006979">
    <property type="term" value="P:response to oxidative stress"/>
    <property type="evidence" value="ECO:0007669"/>
    <property type="project" value="UniProtKB-ARBA"/>
</dbReference>
<evidence type="ECO:0000256" key="2">
    <source>
        <dbReference type="ARBA" id="ARBA00009409"/>
    </source>
</evidence>
<name>A0A7G7CQE3_9CORY</name>
<dbReference type="GO" id="GO:0140078">
    <property type="term" value="F:class I DNA-(apurinic or apyrimidinic site) endonuclease activity"/>
    <property type="evidence" value="ECO:0007669"/>
    <property type="project" value="UniProtKB-EC"/>
</dbReference>
<feature type="binding site" evidence="15">
    <location>
        <position position="147"/>
    </location>
    <ligand>
        <name>DNA</name>
        <dbReference type="ChEBI" id="CHEBI:16991"/>
    </ligand>
</feature>
<dbReference type="SMART" id="SM00898">
    <property type="entry name" value="Fapy_DNA_glyco"/>
    <property type="match status" value="1"/>
</dbReference>
<comment type="subunit">
    <text evidence="3 15">Monomer.</text>
</comment>
<dbReference type="GO" id="GO:0006284">
    <property type="term" value="P:base-excision repair"/>
    <property type="evidence" value="ECO:0007669"/>
    <property type="project" value="InterPro"/>
</dbReference>
<dbReference type="InterPro" id="IPR010663">
    <property type="entry name" value="Znf_FPG/IleRS"/>
</dbReference>
<dbReference type="EMBL" id="CP059404">
    <property type="protein sequence ID" value="QNE89809.1"/>
    <property type="molecule type" value="Genomic_DNA"/>
</dbReference>
<dbReference type="PROSITE" id="PS51066">
    <property type="entry name" value="ZF_FPG_2"/>
    <property type="match status" value="1"/>
</dbReference>
<comment type="function">
    <text evidence="15">Involved in base excision repair of DNA damaged by oxidation or by mutagenic agents. Acts as DNA glycosylase that recognizes and removes damaged bases. Has a preference for oxidized purines, such as 7,8-dihydro-8-oxoguanine (8-oxoG). Has AP (apurinic/apyrimidinic) lyase activity and introduces nicks in the DNA strand. Cleaves the DNA backbone by beta-delta elimination to generate a single-strand break at the site of the removed base with both 3'- and 5'-phosphates.</text>
</comment>
<comment type="cofactor">
    <cofactor evidence="15">
        <name>Zn(2+)</name>
        <dbReference type="ChEBI" id="CHEBI:29105"/>
    </cofactor>
    <text evidence="15">Binds 1 zinc ion per subunit.</text>
</comment>
<evidence type="ECO:0000256" key="6">
    <source>
        <dbReference type="ARBA" id="ARBA00022771"/>
    </source>
</evidence>
<dbReference type="PANTHER" id="PTHR22993:SF9">
    <property type="entry name" value="FORMAMIDOPYRIMIDINE-DNA GLYCOSYLASE"/>
    <property type="match status" value="1"/>
</dbReference>
<keyword evidence="9 15" id="KW-0238">DNA-binding</keyword>
<feature type="domain" description="Formamidopyrimidine-DNA glycosylase catalytic" evidence="17">
    <location>
        <begin position="2"/>
        <end position="150"/>
    </location>
</feature>
<evidence type="ECO:0000256" key="10">
    <source>
        <dbReference type="ARBA" id="ARBA00023204"/>
    </source>
</evidence>
<keyword evidence="4 15" id="KW-0479">Metal-binding</keyword>
<dbReference type="InterPro" id="IPR000214">
    <property type="entry name" value="Znf_DNA_glyclase/AP_lyase"/>
</dbReference>
<keyword evidence="11 15" id="KW-0456">Lyase</keyword>
<evidence type="ECO:0000256" key="12">
    <source>
        <dbReference type="ARBA" id="ARBA00023268"/>
    </source>
</evidence>
<evidence type="ECO:0000256" key="1">
    <source>
        <dbReference type="ARBA" id="ARBA00001668"/>
    </source>
</evidence>
<dbReference type="RefSeq" id="WP_185176183.1">
    <property type="nucleotide sequence ID" value="NZ_CP059404.1"/>
</dbReference>
<evidence type="ECO:0000259" key="17">
    <source>
        <dbReference type="PROSITE" id="PS51068"/>
    </source>
</evidence>
<dbReference type="Pfam" id="PF06831">
    <property type="entry name" value="H2TH"/>
    <property type="match status" value="1"/>
</dbReference>
<dbReference type="GO" id="GO:0003690">
    <property type="term" value="F:double-stranded DNA binding"/>
    <property type="evidence" value="ECO:0007669"/>
    <property type="project" value="UniProtKB-ARBA"/>
</dbReference>
<dbReference type="PROSITE" id="PS51068">
    <property type="entry name" value="FPG_CAT"/>
    <property type="match status" value="1"/>
</dbReference>
<dbReference type="PANTHER" id="PTHR22993">
    <property type="entry name" value="FORMAMIDOPYRIMIDINE-DNA GLYCOSYLASE"/>
    <property type="match status" value="1"/>
</dbReference>
<evidence type="ECO:0000256" key="11">
    <source>
        <dbReference type="ARBA" id="ARBA00023239"/>
    </source>
</evidence>
<dbReference type="SUPFAM" id="SSF81624">
    <property type="entry name" value="N-terminal domain of MutM-like DNA repair proteins"/>
    <property type="match status" value="1"/>
</dbReference>
<dbReference type="Gene3D" id="1.10.8.50">
    <property type="match status" value="1"/>
</dbReference>
<keyword evidence="6 15" id="KW-0863">Zinc-finger</keyword>
<dbReference type="CDD" id="cd08966">
    <property type="entry name" value="EcFpg-like_N"/>
    <property type="match status" value="1"/>
</dbReference>
<evidence type="ECO:0000313" key="19">
    <source>
        <dbReference type="Proteomes" id="UP000515743"/>
    </source>
</evidence>
<feature type="domain" description="FPG-type" evidence="16">
    <location>
        <begin position="270"/>
        <end position="304"/>
    </location>
</feature>
<dbReference type="SMART" id="SM01232">
    <property type="entry name" value="H2TH"/>
    <property type="match status" value="1"/>
</dbReference>
<reference evidence="18 19" key="1">
    <citation type="submission" date="2020-07" db="EMBL/GenBank/DDBJ databases">
        <title>Complete genome and description of Corynebacterium incognita strain Marseille-Q3630 sp. nov.</title>
        <authorList>
            <person name="Boxberger M."/>
        </authorList>
    </citation>
    <scope>NUCLEOTIDE SEQUENCE [LARGE SCALE GENOMIC DNA]</scope>
    <source>
        <strain evidence="18 19">Marseille-Q3630</strain>
    </source>
</reference>
<comment type="catalytic activity">
    <reaction evidence="1 15">
        <text>Hydrolysis of DNA containing ring-opened 7-methylguanine residues, releasing 2,6-diamino-4-hydroxy-5-(N-methyl)formamidopyrimidine.</text>
        <dbReference type="EC" id="3.2.2.23"/>
    </reaction>
</comment>
<keyword evidence="19" id="KW-1185">Reference proteome</keyword>
<accession>A0A7G7CQE3</accession>
<evidence type="ECO:0000256" key="3">
    <source>
        <dbReference type="ARBA" id="ARBA00011245"/>
    </source>
</evidence>
<dbReference type="HAMAP" id="MF_00103">
    <property type="entry name" value="Fapy_DNA_glycosyl"/>
    <property type="match status" value="1"/>
</dbReference>
<dbReference type="EC" id="4.2.99.18" evidence="15"/>
<evidence type="ECO:0000256" key="13">
    <source>
        <dbReference type="ARBA" id="ARBA00023295"/>
    </source>
</evidence>
<dbReference type="EC" id="3.2.2.23" evidence="15"/>
<dbReference type="SUPFAM" id="SSF57716">
    <property type="entry name" value="Glucocorticoid receptor-like (DNA-binding domain)"/>
    <property type="match status" value="1"/>
</dbReference>
<evidence type="ECO:0000256" key="15">
    <source>
        <dbReference type="HAMAP-Rule" id="MF_00103"/>
    </source>
</evidence>
<feature type="active site" description="Proton donor; for beta-elimination activity" evidence="15">
    <location>
        <position position="58"/>
    </location>
</feature>
<evidence type="ECO:0000256" key="8">
    <source>
        <dbReference type="ARBA" id="ARBA00022833"/>
    </source>
</evidence>
<dbReference type="InterPro" id="IPR020629">
    <property type="entry name" value="FPG_Glyclase"/>
</dbReference>
<proteinExistence type="inferred from homology"/>
<evidence type="ECO:0000313" key="18">
    <source>
        <dbReference type="EMBL" id="QNE89809.1"/>
    </source>
</evidence>